<dbReference type="PANTHER" id="PTHR43798">
    <property type="entry name" value="MONOACYLGLYCEROL LIPASE"/>
    <property type="match status" value="1"/>
</dbReference>
<evidence type="ECO:0000313" key="4">
    <source>
        <dbReference type="Proteomes" id="UP000664628"/>
    </source>
</evidence>
<dbReference type="Proteomes" id="UP000664628">
    <property type="component" value="Unassembled WGS sequence"/>
</dbReference>
<dbReference type="InterPro" id="IPR029058">
    <property type="entry name" value="AB_hydrolase_fold"/>
</dbReference>
<dbReference type="GO" id="GO:0016787">
    <property type="term" value="F:hydrolase activity"/>
    <property type="evidence" value="ECO:0007669"/>
    <property type="project" value="UniProtKB-KW"/>
</dbReference>
<evidence type="ECO:0000313" key="3">
    <source>
        <dbReference type="EMBL" id="MBO0947168.1"/>
    </source>
</evidence>
<gene>
    <name evidence="3" type="ORF">J2I46_01140</name>
</gene>
<feature type="transmembrane region" description="Helical" evidence="1">
    <location>
        <begin position="285"/>
        <end position="305"/>
    </location>
</feature>
<keyword evidence="1" id="KW-0472">Membrane</keyword>
<dbReference type="InterPro" id="IPR000073">
    <property type="entry name" value="AB_hydrolase_1"/>
</dbReference>
<evidence type="ECO:0000259" key="2">
    <source>
        <dbReference type="Pfam" id="PF12697"/>
    </source>
</evidence>
<proteinExistence type="predicted"/>
<keyword evidence="4" id="KW-1185">Reference proteome</keyword>
<keyword evidence="1" id="KW-1133">Transmembrane helix</keyword>
<protein>
    <submittedName>
        <fullName evidence="3">Alpha/beta fold hydrolase</fullName>
    </submittedName>
</protein>
<feature type="domain" description="AB hydrolase-1" evidence="2">
    <location>
        <begin position="14"/>
        <end position="251"/>
    </location>
</feature>
<dbReference type="SUPFAM" id="SSF53474">
    <property type="entry name" value="alpha/beta-Hydrolases"/>
    <property type="match status" value="1"/>
</dbReference>
<accession>A0ABS3JB04</accession>
<evidence type="ECO:0000256" key="1">
    <source>
        <dbReference type="SAM" id="Phobius"/>
    </source>
</evidence>
<dbReference type="Pfam" id="PF12697">
    <property type="entry name" value="Abhydrolase_6"/>
    <property type="match status" value="1"/>
</dbReference>
<reference evidence="3 4" key="1">
    <citation type="submission" date="2021-03" db="EMBL/GenBank/DDBJ databases">
        <title>Fibrella sp. HMF5405 genome sequencing and assembly.</title>
        <authorList>
            <person name="Kang H."/>
            <person name="Kim H."/>
            <person name="Bae S."/>
            <person name="Joh K."/>
        </authorList>
    </citation>
    <scope>NUCLEOTIDE SEQUENCE [LARGE SCALE GENOMIC DNA]</scope>
    <source>
        <strain evidence="3 4">HMF5405</strain>
    </source>
</reference>
<dbReference type="PANTHER" id="PTHR43798:SF5">
    <property type="entry name" value="MONOACYLGLYCEROL LIPASE ABHD6"/>
    <property type="match status" value="1"/>
</dbReference>
<dbReference type="InterPro" id="IPR050266">
    <property type="entry name" value="AB_hydrolase_sf"/>
</dbReference>
<dbReference type="PRINTS" id="PR00111">
    <property type="entry name" value="ABHYDROLASE"/>
</dbReference>
<keyword evidence="1" id="KW-0812">Transmembrane</keyword>
<dbReference type="Gene3D" id="3.40.50.1820">
    <property type="entry name" value="alpha/beta hydrolase"/>
    <property type="match status" value="1"/>
</dbReference>
<organism evidence="3 4">
    <name type="scientific">Fibrella forsythiae</name>
    <dbReference type="NCBI Taxonomy" id="2817061"/>
    <lineage>
        <taxon>Bacteria</taxon>
        <taxon>Pseudomonadati</taxon>
        <taxon>Bacteroidota</taxon>
        <taxon>Cytophagia</taxon>
        <taxon>Cytophagales</taxon>
        <taxon>Spirosomataceae</taxon>
        <taxon>Fibrella</taxon>
    </lineage>
</organism>
<dbReference type="EMBL" id="JAFMYW010000001">
    <property type="protein sequence ID" value="MBO0947168.1"/>
    <property type="molecule type" value="Genomic_DNA"/>
</dbReference>
<keyword evidence="3" id="KW-0378">Hydrolase</keyword>
<comment type="caution">
    <text evidence="3">The sequence shown here is derived from an EMBL/GenBank/DDBJ whole genome shotgun (WGS) entry which is preliminary data.</text>
</comment>
<name>A0ABS3JB04_9BACT</name>
<sequence>MTMNCVRLGSGKPLLLIHGIGSSHHSWDLIVNELATQREVIAVDLPGFGDTPPLVGETTIRTLADAVTDFLREEDLLGIDAVGSSMGARLVLELARRGGVLGTVISLDPGGFWQGWEIPFFYYSVRLSAQLVNSLQPFLPSLTGNPISRSLLFAQFSAHPWTIPAPIALQELRTFTPTPTFIELLDNLAHGEKQQGASAGSIQQPLVIGWGKQDRVCIPSQAKRAHQLFPDAQLHWFDNCGHFPQLDAPEEATNLILSVTDGTYLPQESTLETEVMLTHKEPDTLLISVGTAVVVASLIIAFRFATR</sequence>